<proteinExistence type="predicted"/>
<organism evidence="1">
    <name type="scientific">hydrothermal vent metagenome</name>
    <dbReference type="NCBI Taxonomy" id="652676"/>
    <lineage>
        <taxon>unclassified sequences</taxon>
        <taxon>metagenomes</taxon>
        <taxon>ecological metagenomes</taxon>
    </lineage>
</organism>
<reference evidence="1" key="1">
    <citation type="submission" date="2015-10" db="EMBL/GenBank/DDBJ databases">
        <authorList>
            <person name="Gilbert D.G."/>
        </authorList>
    </citation>
    <scope>NUCLEOTIDE SEQUENCE</scope>
</reference>
<evidence type="ECO:0000313" key="1">
    <source>
        <dbReference type="EMBL" id="CUV09101.1"/>
    </source>
</evidence>
<dbReference type="EMBL" id="FAXC01000180">
    <property type="protein sequence ID" value="CUV09101.1"/>
    <property type="molecule type" value="Genomic_DNA"/>
</dbReference>
<accession>A0A161K8Q5</accession>
<name>A0A161K8Q5_9ZZZZ</name>
<dbReference type="AlphaFoldDB" id="A0A161K8Q5"/>
<sequence>MVIVAWNLSSENVKIDTFPALLIECVFGDIYGDESGGVLQPVNRARITNKYK</sequence>
<gene>
    <name evidence="1" type="ORF">MGWOODY_Mmi1207</name>
</gene>
<protein>
    <submittedName>
        <fullName evidence="1">Uncharacterized protein</fullName>
    </submittedName>
</protein>